<dbReference type="Pfam" id="PF11614">
    <property type="entry name" value="FixG_C"/>
    <property type="match status" value="1"/>
</dbReference>
<evidence type="ECO:0000256" key="6">
    <source>
        <dbReference type="ARBA" id="ARBA00023014"/>
    </source>
</evidence>
<comment type="caution">
    <text evidence="9">The sequence shown here is derived from an EMBL/GenBank/DDBJ whole genome shotgun (WGS) entry which is preliminary data.</text>
</comment>
<keyword evidence="1" id="KW-0813">Transport</keyword>
<feature type="transmembrane region" description="Helical" evidence="7">
    <location>
        <begin position="82"/>
        <end position="108"/>
    </location>
</feature>
<dbReference type="InterPro" id="IPR014116">
    <property type="entry name" value="Cyt_c_oxidase_cbb3_FixG"/>
</dbReference>
<dbReference type="InterPro" id="IPR017900">
    <property type="entry name" value="4Fe4S_Fe_S_CS"/>
</dbReference>
<feature type="transmembrane region" description="Helical" evidence="7">
    <location>
        <begin position="195"/>
        <end position="212"/>
    </location>
</feature>
<dbReference type="Pfam" id="PF13746">
    <property type="entry name" value="Fer4_18"/>
    <property type="match status" value="1"/>
</dbReference>
<keyword evidence="3" id="KW-0479">Metal-binding</keyword>
<reference evidence="10" key="1">
    <citation type="journal article" date="2019" name="Int. J. Syst. Evol. Microbiol.">
        <title>The Global Catalogue of Microorganisms (GCM) 10K type strain sequencing project: providing services to taxonomists for standard genome sequencing and annotation.</title>
        <authorList>
            <consortium name="The Broad Institute Genomics Platform"/>
            <consortium name="The Broad Institute Genome Sequencing Center for Infectious Disease"/>
            <person name="Wu L."/>
            <person name="Ma J."/>
        </authorList>
    </citation>
    <scope>NUCLEOTIDE SEQUENCE [LARGE SCALE GENOMIC DNA]</scope>
    <source>
        <strain evidence="10">CGMCC 1.12931</strain>
    </source>
</reference>
<dbReference type="PANTHER" id="PTHR30176:SF3">
    <property type="entry name" value="FERREDOXIN-TYPE PROTEIN NAPH"/>
    <property type="match status" value="1"/>
</dbReference>
<dbReference type="InterPro" id="IPR051684">
    <property type="entry name" value="Electron_Trans/Redox"/>
</dbReference>
<dbReference type="RefSeq" id="WP_188458908.1">
    <property type="nucleotide sequence ID" value="NZ_BMGM01000008.1"/>
</dbReference>
<dbReference type="Pfam" id="PF12801">
    <property type="entry name" value="Fer4_5"/>
    <property type="match status" value="1"/>
</dbReference>
<dbReference type="InterPro" id="IPR032879">
    <property type="entry name" value="FixG_C"/>
</dbReference>
<dbReference type="NCBIfam" id="TIGR02745">
    <property type="entry name" value="ccoG_rdxA_fixG"/>
    <property type="match status" value="1"/>
</dbReference>
<keyword evidence="7" id="KW-0812">Transmembrane</keyword>
<dbReference type="PANTHER" id="PTHR30176">
    <property type="entry name" value="FERREDOXIN-TYPE PROTEIN NAPH"/>
    <property type="match status" value="1"/>
</dbReference>
<evidence type="ECO:0000256" key="7">
    <source>
        <dbReference type="SAM" id="Phobius"/>
    </source>
</evidence>
<dbReference type="Proteomes" id="UP000599179">
    <property type="component" value="Unassembled WGS sequence"/>
</dbReference>
<feature type="domain" description="4Fe-4S ferredoxin-type" evidence="8">
    <location>
        <begin position="259"/>
        <end position="287"/>
    </location>
</feature>
<gene>
    <name evidence="9" type="primary">ccoG</name>
    <name evidence="9" type="ORF">GCM10010832_19230</name>
</gene>
<feature type="transmembrane region" description="Helical" evidence="7">
    <location>
        <begin position="38"/>
        <end position="62"/>
    </location>
</feature>
<feature type="transmembrane region" description="Helical" evidence="7">
    <location>
        <begin position="336"/>
        <end position="356"/>
    </location>
</feature>
<dbReference type="InterPro" id="IPR009051">
    <property type="entry name" value="Helical_ferredxn"/>
</dbReference>
<name>A0ABQ1SGL5_9FLAO</name>
<dbReference type="EMBL" id="BMGM01000008">
    <property type="protein sequence ID" value="GGE39109.1"/>
    <property type="molecule type" value="Genomic_DNA"/>
</dbReference>
<dbReference type="PROSITE" id="PS51379">
    <property type="entry name" value="4FE4S_FER_2"/>
    <property type="match status" value="1"/>
</dbReference>
<sequence length="470" mass="54331">MSDQENFRDSIGTMDDQGKRAWVYPKKPSGVFYKYRKWVSYFLLLFLFASPFIKINGNQFLMFNVLERKFNIFGFSFWPQDFYLFVISMITLIVLLALFTVAFGRVFCGWICPQTIFMEMVFRRIEYAIEGDRNKQMKLDRMPWNKEKIIKKGSKWAVFAFISFLIANVFLAYLIGSDRLLLYITEGPTANLGTFIPLLIFTLVFYFVFAWFREQVCIIACPYGRLQGVLLDKKSVVVAYDHKRGEAENGRKKFRKNEDRDALGYGDCIDCKQCVHVCPTGIDIRNGTQLECVNCTACIDECDDIMEKVNLPKGLIRYASEENIEKKAKFKFTARMKAYTGVLTILIGILIGLLFIRSDVEARILRLPGNLYETTESGELRNVYTYKLVNKTNIEKDSVYFKLLSHKGEIKLVKNYFTIVPAQDLDKGSLFINIHPMELDGHKNKVKIGIYSRGELLETTTANFMGPKTF</sequence>
<keyword evidence="5" id="KW-0408">Iron</keyword>
<keyword evidence="4" id="KW-0249">Electron transport</keyword>
<dbReference type="PROSITE" id="PS00198">
    <property type="entry name" value="4FE4S_FER_1"/>
    <property type="match status" value="1"/>
</dbReference>
<dbReference type="Gene3D" id="1.10.1060.10">
    <property type="entry name" value="Alpha-helical ferredoxin"/>
    <property type="match status" value="1"/>
</dbReference>
<dbReference type="Gene3D" id="2.60.40.10">
    <property type="entry name" value="Immunoglobulins"/>
    <property type="match status" value="1"/>
</dbReference>
<evidence type="ECO:0000256" key="2">
    <source>
        <dbReference type="ARBA" id="ARBA00022485"/>
    </source>
</evidence>
<evidence type="ECO:0000256" key="4">
    <source>
        <dbReference type="ARBA" id="ARBA00022982"/>
    </source>
</evidence>
<keyword evidence="6" id="KW-0411">Iron-sulfur</keyword>
<keyword evidence="7" id="KW-0472">Membrane</keyword>
<keyword evidence="7" id="KW-1133">Transmembrane helix</keyword>
<evidence type="ECO:0000313" key="9">
    <source>
        <dbReference type="EMBL" id="GGE39109.1"/>
    </source>
</evidence>
<dbReference type="InterPro" id="IPR017896">
    <property type="entry name" value="4Fe4S_Fe-S-bd"/>
</dbReference>
<dbReference type="SUPFAM" id="SSF54862">
    <property type="entry name" value="4Fe-4S ferredoxins"/>
    <property type="match status" value="1"/>
</dbReference>
<keyword evidence="2" id="KW-0004">4Fe-4S</keyword>
<accession>A0ABQ1SGL5</accession>
<evidence type="ECO:0000313" key="10">
    <source>
        <dbReference type="Proteomes" id="UP000599179"/>
    </source>
</evidence>
<dbReference type="InterPro" id="IPR013783">
    <property type="entry name" value="Ig-like_fold"/>
</dbReference>
<keyword evidence="10" id="KW-1185">Reference proteome</keyword>
<organism evidence="9 10">
    <name type="scientific">Psychroflexus planctonicus</name>
    <dbReference type="NCBI Taxonomy" id="1526575"/>
    <lineage>
        <taxon>Bacteria</taxon>
        <taxon>Pseudomonadati</taxon>
        <taxon>Bacteroidota</taxon>
        <taxon>Flavobacteriia</taxon>
        <taxon>Flavobacteriales</taxon>
        <taxon>Flavobacteriaceae</taxon>
        <taxon>Psychroflexus</taxon>
    </lineage>
</organism>
<evidence type="ECO:0000256" key="5">
    <source>
        <dbReference type="ARBA" id="ARBA00023004"/>
    </source>
</evidence>
<evidence type="ECO:0000256" key="1">
    <source>
        <dbReference type="ARBA" id="ARBA00022448"/>
    </source>
</evidence>
<evidence type="ECO:0000256" key="3">
    <source>
        <dbReference type="ARBA" id="ARBA00022723"/>
    </source>
</evidence>
<evidence type="ECO:0000259" key="8">
    <source>
        <dbReference type="PROSITE" id="PS51379"/>
    </source>
</evidence>
<feature type="transmembrane region" description="Helical" evidence="7">
    <location>
        <begin position="156"/>
        <end position="175"/>
    </location>
</feature>
<protein>
    <submittedName>
        <fullName evidence="9">Cytochrome c oxidase accessory protein CcoG</fullName>
    </submittedName>
</protein>
<proteinExistence type="predicted"/>